<dbReference type="GO" id="GO:0045165">
    <property type="term" value="P:cell fate commitment"/>
    <property type="evidence" value="ECO:0007669"/>
    <property type="project" value="TreeGrafter"/>
</dbReference>
<evidence type="ECO:0000256" key="4">
    <source>
        <dbReference type="ARBA" id="ARBA00022525"/>
    </source>
</evidence>
<evidence type="ECO:0000256" key="9">
    <source>
        <dbReference type="ARBA" id="ARBA00023288"/>
    </source>
</evidence>
<evidence type="ECO:0000256" key="11">
    <source>
        <dbReference type="SAM" id="MobiDB-lite"/>
    </source>
</evidence>
<keyword evidence="5" id="KW-0272">Extracellular matrix</keyword>
<organism evidence="12 13">
    <name type="scientific">Allacma fusca</name>
    <dbReference type="NCBI Taxonomy" id="39272"/>
    <lineage>
        <taxon>Eukaryota</taxon>
        <taxon>Metazoa</taxon>
        <taxon>Ecdysozoa</taxon>
        <taxon>Arthropoda</taxon>
        <taxon>Hexapoda</taxon>
        <taxon>Collembola</taxon>
        <taxon>Symphypleona</taxon>
        <taxon>Sminthuridae</taxon>
        <taxon>Allacma</taxon>
    </lineage>
</organism>
<evidence type="ECO:0000256" key="2">
    <source>
        <dbReference type="ARBA" id="ARBA00005683"/>
    </source>
</evidence>
<proteinExistence type="inferred from homology"/>
<evidence type="ECO:0000256" key="3">
    <source>
        <dbReference type="ARBA" id="ARBA00022473"/>
    </source>
</evidence>
<evidence type="ECO:0000256" key="10">
    <source>
        <dbReference type="RuleBase" id="RU003500"/>
    </source>
</evidence>
<dbReference type="AlphaFoldDB" id="A0A8J2KPN1"/>
<evidence type="ECO:0000256" key="8">
    <source>
        <dbReference type="ARBA" id="ARBA00023180"/>
    </source>
</evidence>
<evidence type="ECO:0000313" key="13">
    <source>
        <dbReference type="Proteomes" id="UP000708208"/>
    </source>
</evidence>
<dbReference type="GO" id="GO:0007517">
    <property type="term" value="P:muscle organ development"/>
    <property type="evidence" value="ECO:0007669"/>
    <property type="project" value="UniProtKB-ARBA"/>
</dbReference>
<evidence type="ECO:0000256" key="1">
    <source>
        <dbReference type="ARBA" id="ARBA00004498"/>
    </source>
</evidence>
<feature type="compositionally biased region" description="Polar residues" evidence="11">
    <location>
        <begin position="14"/>
        <end position="27"/>
    </location>
</feature>
<comment type="caution">
    <text evidence="12">The sequence shown here is derived from an EMBL/GenBank/DDBJ whole genome shotgun (WGS) entry which is preliminary data.</text>
</comment>
<evidence type="ECO:0000256" key="6">
    <source>
        <dbReference type="ARBA" id="ARBA00022687"/>
    </source>
</evidence>
<dbReference type="GO" id="GO:0060070">
    <property type="term" value="P:canonical Wnt signaling pathway"/>
    <property type="evidence" value="ECO:0007669"/>
    <property type="project" value="TreeGrafter"/>
</dbReference>
<keyword evidence="7" id="KW-1015">Disulfide bond</keyword>
<feature type="region of interest" description="Disordered" evidence="11">
    <location>
        <begin position="1"/>
        <end position="62"/>
    </location>
</feature>
<comment type="similarity">
    <text evidence="2 10">Belongs to the Wnt family.</text>
</comment>
<keyword evidence="9" id="KW-0449">Lipoprotein</keyword>
<reference evidence="12" key="1">
    <citation type="submission" date="2021-06" db="EMBL/GenBank/DDBJ databases">
        <authorList>
            <person name="Hodson N. C."/>
            <person name="Mongue J. A."/>
            <person name="Jaron S. K."/>
        </authorList>
    </citation>
    <scope>NUCLEOTIDE SEQUENCE</scope>
</reference>
<dbReference type="GO" id="GO:0000902">
    <property type="term" value="P:cell morphogenesis"/>
    <property type="evidence" value="ECO:0007669"/>
    <property type="project" value="UniProtKB-ARBA"/>
</dbReference>
<dbReference type="PANTHER" id="PTHR12027:SF112">
    <property type="entry name" value="PROTEIN WNT-2"/>
    <property type="match status" value="1"/>
</dbReference>
<dbReference type="FunFam" id="3.30.2460.20:FF:000001">
    <property type="entry name" value="Wnt homolog"/>
    <property type="match status" value="1"/>
</dbReference>
<dbReference type="OrthoDB" id="5945655at2759"/>
<sequence>MAVAATPPPAEPIPSSNSNFGGTTSHAGSVGASTRPRRSLILVKSNGGPGPGSHSVGSSSFSGSFRMKYQRSVHSTPSRPKRSDLVYLDPSPNYCDTDSTTGSLGTKSRRCFHRKDLNSTGDEQSCDILCCGRGYNTHQIWRRWKCHCKFRWCCEVECQQCQERVEIYTCN</sequence>
<comment type="subcellular location">
    <subcellularLocation>
        <location evidence="1 10">Secreted</location>
        <location evidence="1 10">Extracellular space</location>
        <location evidence="1 10">Extracellular matrix</location>
    </subcellularLocation>
</comment>
<keyword evidence="13" id="KW-1185">Reference proteome</keyword>
<evidence type="ECO:0000256" key="5">
    <source>
        <dbReference type="ARBA" id="ARBA00022530"/>
    </source>
</evidence>
<keyword evidence="3 10" id="KW-0217">Developmental protein</keyword>
<name>A0A8J2KPN1_9HEXA</name>
<dbReference type="GO" id="GO:0030182">
    <property type="term" value="P:neuron differentiation"/>
    <property type="evidence" value="ECO:0007669"/>
    <property type="project" value="TreeGrafter"/>
</dbReference>
<dbReference type="GO" id="GO:0005109">
    <property type="term" value="F:frizzled binding"/>
    <property type="evidence" value="ECO:0007669"/>
    <property type="project" value="TreeGrafter"/>
</dbReference>
<evidence type="ECO:0000313" key="12">
    <source>
        <dbReference type="EMBL" id="CAG7818895.1"/>
    </source>
</evidence>
<dbReference type="PANTHER" id="PTHR12027">
    <property type="entry name" value="WNT RELATED"/>
    <property type="match status" value="1"/>
</dbReference>
<feature type="compositionally biased region" description="Pro residues" evidence="11">
    <location>
        <begin position="1"/>
        <end position="12"/>
    </location>
</feature>
<gene>
    <name evidence="12" type="ORF">AFUS01_LOCUS29372</name>
</gene>
<dbReference type="Proteomes" id="UP000708208">
    <property type="component" value="Unassembled WGS sequence"/>
</dbReference>
<dbReference type="GO" id="GO:0005125">
    <property type="term" value="F:cytokine activity"/>
    <property type="evidence" value="ECO:0007669"/>
    <property type="project" value="TreeGrafter"/>
</dbReference>
<keyword evidence="8" id="KW-0325">Glycoprotein</keyword>
<dbReference type="GO" id="GO:0060560">
    <property type="term" value="P:developmental growth involved in morphogenesis"/>
    <property type="evidence" value="ECO:0007669"/>
    <property type="project" value="UniProtKB-ARBA"/>
</dbReference>
<protein>
    <recommendedName>
        <fullName evidence="10">Protein Wnt</fullName>
    </recommendedName>
</protein>
<dbReference type="Pfam" id="PF00110">
    <property type="entry name" value="wnt"/>
    <property type="match status" value="1"/>
</dbReference>
<feature type="compositionally biased region" description="Low complexity" evidence="11">
    <location>
        <begin position="52"/>
        <end position="62"/>
    </location>
</feature>
<accession>A0A8J2KPN1</accession>
<dbReference type="EMBL" id="CAJVCH010433510">
    <property type="protein sequence ID" value="CAG7818895.1"/>
    <property type="molecule type" value="Genomic_DNA"/>
</dbReference>
<dbReference type="GO" id="GO:0005615">
    <property type="term" value="C:extracellular space"/>
    <property type="evidence" value="ECO:0007669"/>
    <property type="project" value="TreeGrafter"/>
</dbReference>
<keyword evidence="4" id="KW-0964">Secreted</keyword>
<dbReference type="SMART" id="SM00097">
    <property type="entry name" value="WNT1"/>
    <property type="match status" value="1"/>
</dbReference>
<evidence type="ECO:0000256" key="7">
    <source>
        <dbReference type="ARBA" id="ARBA00023157"/>
    </source>
</evidence>
<comment type="function">
    <text evidence="10">Ligand for members of the frizzled family of seven transmembrane receptors.</text>
</comment>
<keyword evidence="6 10" id="KW-0879">Wnt signaling pathway</keyword>
<dbReference type="InterPro" id="IPR005817">
    <property type="entry name" value="Wnt"/>
</dbReference>